<dbReference type="SUPFAM" id="SSF46689">
    <property type="entry name" value="Homeodomain-like"/>
    <property type="match status" value="1"/>
</dbReference>
<protein>
    <recommendedName>
        <fullName evidence="16">Homeobox-leucine zipper protein ANTHOCYANINLESS 2-like</fullName>
    </recommendedName>
</protein>
<evidence type="ECO:0000256" key="8">
    <source>
        <dbReference type="ARBA" id="ARBA00023242"/>
    </source>
</evidence>
<dbReference type="InterPro" id="IPR001356">
    <property type="entry name" value="HD"/>
</dbReference>
<dbReference type="InterPro" id="IPR042160">
    <property type="entry name" value="HD-Zip_IV"/>
</dbReference>
<gene>
    <name evidence="14" type="ORF">CASFOL_010458</name>
</gene>
<evidence type="ECO:0000256" key="11">
    <source>
        <dbReference type="SAM" id="MobiDB-lite"/>
    </source>
</evidence>
<evidence type="ECO:0000256" key="3">
    <source>
        <dbReference type="ARBA" id="ARBA00023015"/>
    </source>
</evidence>
<evidence type="ECO:0000256" key="5">
    <source>
        <dbReference type="ARBA" id="ARBA00023125"/>
    </source>
</evidence>
<feature type="compositionally biased region" description="Polar residues" evidence="11">
    <location>
        <begin position="1"/>
        <end position="10"/>
    </location>
</feature>
<keyword evidence="7" id="KW-0804">Transcription</keyword>
<comment type="caution">
    <text evidence="14">The sequence shown here is derived from an EMBL/GenBank/DDBJ whole genome shotgun (WGS) entry which is preliminary data.</text>
</comment>
<dbReference type="Proteomes" id="UP001632038">
    <property type="component" value="Unassembled WGS sequence"/>
</dbReference>
<dbReference type="EMBL" id="JAVIJP010000013">
    <property type="protein sequence ID" value="KAL3645278.1"/>
    <property type="molecule type" value="Genomic_DNA"/>
</dbReference>
<comment type="similarity">
    <text evidence="2">Belongs to the HD-ZIP homeobox family. Class IV subfamily.</text>
</comment>
<feature type="compositionally biased region" description="Basic and acidic residues" evidence="11">
    <location>
        <begin position="85"/>
        <end position="94"/>
    </location>
</feature>
<dbReference type="InterPro" id="IPR002913">
    <property type="entry name" value="START_lipid-bd_dom"/>
</dbReference>
<reference evidence="15" key="1">
    <citation type="journal article" date="2024" name="IScience">
        <title>Strigolactones Initiate the Formation of Haustorium-like Structures in Castilleja.</title>
        <authorList>
            <person name="Buerger M."/>
            <person name="Peterson D."/>
            <person name="Chory J."/>
        </authorList>
    </citation>
    <scope>NUCLEOTIDE SEQUENCE [LARGE SCALE GENOMIC DNA]</scope>
</reference>
<evidence type="ECO:0000256" key="6">
    <source>
        <dbReference type="ARBA" id="ARBA00023155"/>
    </source>
</evidence>
<dbReference type="PANTHER" id="PTHR45654">
    <property type="entry name" value="HOMEOBOX-LEUCINE ZIPPER PROTEIN MERISTEM L1"/>
    <property type="match status" value="1"/>
</dbReference>
<dbReference type="AlphaFoldDB" id="A0ABD3DSN0"/>
<keyword evidence="8 9" id="KW-0539">Nucleus</keyword>
<keyword evidence="15" id="KW-1185">Reference proteome</keyword>
<dbReference type="Pfam" id="PF01852">
    <property type="entry name" value="START"/>
    <property type="match status" value="1"/>
</dbReference>
<evidence type="ECO:0000256" key="7">
    <source>
        <dbReference type="ARBA" id="ARBA00023163"/>
    </source>
</evidence>
<dbReference type="Gene3D" id="1.10.10.60">
    <property type="entry name" value="Homeodomain-like"/>
    <property type="match status" value="1"/>
</dbReference>
<keyword evidence="4" id="KW-0175">Coiled coil</keyword>
<dbReference type="SUPFAM" id="SSF55961">
    <property type="entry name" value="Bet v1-like"/>
    <property type="match status" value="2"/>
</dbReference>
<keyword evidence="6 9" id="KW-0371">Homeobox</keyword>
<dbReference type="PROSITE" id="PS50848">
    <property type="entry name" value="START"/>
    <property type="match status" value="1"/>
</dbReference>
<evidence type="ECO:0000256" key="9">
    <source>
        <dbReference type="PROSITE-ProRule" id="PRU00108"/>
    </source>
</evidence>
<dbReference type="Pfam" id="PF00046">
    <property type="entry name" value="Homeodomain"/>
    <property type="match status" value="1"/>
</dbReference>
<name>A0ABD3DSN0_9LAMI</name>
<dbReference type="PANTHER" id="PTHR45654:SF111">
    <property type="entry name" value="HOMEOBOX-LEUCINE ZIPPER PROTEIN ROC6"/>
    <property type="match status" value="1"/>
</dbReference>
<dbReference type="FunFam" id="1.10.10.60:FF:000229">
    <property type="entry name" value="Homeobox-leucine zipper protein HDG1"/>
    <property type="match status" value="1"/>
</dbReference>
<feature type="compositionally biased region" description="Basic residues" evidence="11">
    <location>
        <begin position="114"/>
        <end position="123"/>
    </location>
</feature>
<accession>A0ABD3DSN0</accession>
<evidence type="ECO:0000256" key="2">
    <source>
        <dbReference type="ARBA" id="ARBA00006789"/>
    </source>
</evidence>
<dbReference type="SMART" id="SM00389">
    <property type="entry name" value="HOX"/>
    <property type="match status" value="1"/>
</dbReference>
<keyword evidence="5 9" id="KW-0238">DNA-binding</keyword>
<feature type="region of interest" description="Disordered" evidence="11">
    <location>
        <begin position="78"/>
        <end position="123"/>
    </location>
</feature>
<evidence type="ECO:0000313" key="15">
    <source>
        <dbReference type="Proteomes" id="UP001632038"/>
    </source>
</evidence>
<dbReference type="GO" id="GO:0005634">
    <property type="term" value="C:nucleus"/>
    <property type="evidence" value="ECO:0007669"/>
    <property type="project" value="UniProtKB-SubCell"/>
</dbReference>
<evidence type="ECO:0008006" key="16">
    <source>
        <dbReference type="Google" id="ProtNLM"/>
    </source>
</evidence>
<dbReference type="GO" id="GO:0003677">
    <property type="term" value="F:DNA binding"/>
    <property type="evidence" value="ECO:0007669"/>
    <property type="project" value="UniProtKB-UniRule"/>
</dbReference>
<feature type="domain" description="START" evidence="13">
    <location>
        <begin position="304"/>
        <end position="540"/>
    </location>
</feature>
<evidence type="ECO:0000259" key="12">
    <source>
        <dbReference type="PROSITE" id="PS50071"/>
    </source>
</evidence>
<dbReference type="SMART" id="SM00234">
    <property type="entry name" value="START"/>
    <property type="match status" value="1"/>
</dbReference>
<evidence type="ECO:0000256" key="1">
    <source>
        <dbReference type="ARBA" id="ARBA00004123"/>
    </source>
</evidence>
<dbReference type="PROSITE" id="PS50071">
    <property type="entry name" value="HOMEOBOX_2"/>
    <property type="match status" value="1"/>
</dbReference>
<feature type="region of interest" description="Disordered" evidence="11">
    <location>
        <begin position="1"/>
        <end position="26"/>
    </location>
</feature>
<dbReference type="InterPro" id="IPR009057">
    <property type="entry name" value="Homeodomain-like_sf"/>
</dbReference>
<keyword evidence="3" id="KW-0805">Transcription regulation</keyword>
<dbReference type="CDD" id="cd08875">
    <property type="entry name" value="START_ArGLABRA2_like"/>
    <property type="match status" value="1"/>
</dbReference>
<dbReference type="CDD" id="cd00086">
    <property type="entry name" value="homeodomain"/>
    <property type="match status" value="1"/>
</dbReference>
<sequence>MSFGGFTSKNSSGSVSDHHGGGGGGGEMVADGLCSYNIMSSTTGSIGPMPQSLQMLHSSHSQPLFNSPLSLALQPKMENFGDMGLPRDEPESRSGSDNPEAASGDDLNTGNQKKPSKRKKYHRHTAFQIQELEASFKDNPHPDEKGRLELGKRLGLEVRQVKFWFQNRRTQMKTQLERHENSILKQENDKLRIENITMRDAMRSPMCENCGCPAILGEITMEQHQLVFENARLKEELNRLGILASKFLTRTPNGSNPKLDLAVGRNGFSGMMNTVDPSRSMPLGLDFGNKMSSPFHANVMSGDMSFDKSCFMEIALAAMDELMKLGQIDSPLWFRSLDGTGESLNLDEYVKTITPCIGEKPSHFETEATRAIGTVMINGLALVETLMDVNQWTEMFPWNIGRASILDVISPGASGNRNCAIQLMEAEFQILSPLVPVRQMKFVRFCKQHREDLWAVVDVSVDALFQGIGGNASVSCRRLPSGCIVQDMPNGYSKVTWIEHTEYDENIVHHLYRPLLRSGMVLGAQKWLINLQRQCELFSVIMSSIASGDHSALHPSGKKSIVKLAQRMTRSFCTGVCATVHKWEVVQNCDNTKLMMRKSIGNSGEPSGIILSATTTVWMPISPPQLLDFLQDEKTRAHWDVLSQDGPMQQMLRVSKGQDLGNDICLLRTSIPASSANPNGMLILQETCTDASGSLIVHAAVKTAAMTVAMNDGDSSGVAILPSGFAIVPDCFPDSGTPGSLLTIGFQILVNNLPAAQLTMESVDTVKSLIGRTIQGIKSGLQCD</sequence>
<evidence type="ECO:0000259" key="13">
    <source>
        <dbReference type="PROSITE" id="PS50848"/>
    </source>
</evidence>
<dbReference type="InterPro" id="IPR057993">
    <property type="entry name" value="HD-Zip_IV_C"/>
</dbReference>
<organism evidence="14 15">
    <name type="scientific">Castilleja foliolosa</name>
    <dbReference type="NCBI Taxonomy" id="1961234"/>
    <lineage>
        <taxon>Eukaryota</taxon>
        <taxon>Viridiplantae</taxon>
        <taxon>Streptophyta</taxon>
        <taxon>Embryophyta</taxon>
        <taxon>Tracheophyta</taxon>
        <taxon>Spermatophyta</taxon>
        <taxon>Magnoliopsida</taxon>
        <taxon>eudicotyledons</taxon>
        <taxon>Gunneridae</taxon>
        <taxon>Pentapetalae</taxon>
        <taxon>asterids</taxon>
        <taxon>lamiids</taxon>
        <taxon>Lamiales</taxon>
        <taxon>Orobanchaceae</taxon>
        <taxon>Pedicularideae</taxon>
        <taxon>Castillejinae</taxon>
        <taxon>Castilleja</taxon>
    </lineage>
</organism>
<proteinExistence type="inferred from homology"/>
<evidence type="ECO:0000256" key="4">
    <source>
        <dbReference type="ARBA" id="ARBA00023054"/>
    </source>
</evidence>
<comment type="subcellular location">
    <subcellularLocation>
        <location evidence="1 9 10">Nucleus</location>
    </subcellularLocation>
</comment>
<evidence type="ECO:0000313" key="14">
    <source>
        <dbReference type="EMBL" id="KAL3645278.1"/>
    </source>
</evidence>
<evidence type="ECO:0000256" key="10">
    <source>
        <dbReference type="RuleBase" id="RU000682"/>
    </source>
</evidence>
<dbReference type="Pfam" id="PF25797">
    <property type="entry name" value="PDF2_C"/>
    <property type="match status" value="1"/>
</dbReference>
<feature type="domain" description="Homeobox" evidence="12">
    <location>
        <begin position="115"/>
        <end position="175"/>
    </location>
</feature>
<feature type="DNA-binding region" description="Homeobox" evidence="9">
    <location>
        <begin position="117"/>
        <end position="176"/>
    </location>
</feature>